<keyword evidence="4" id="KW-0472">Membrane</keyword>
<dbReference type="AlphaFoldDB" id="A0A1G2UIC9"/>
<feature type="transmembrane region" description="Helical" evidence="4">
    <location>
        <begin position="287"/>
        <end position="309"/>
    </location>
</feature>
<dbReference type="Proteomes" id="UP000177096">
    <property type="component" value="Unassembled WGS sequence"/>
</dbReference>
<dbReference type="CDD" id="cd06423">
    <property type="entry name" value="CESA_like"/>
    <property type="match status" value="1"/>
</dbReference>
<keyword evidence="3" id="KW-0808">Transferase</keyword>
<keyword evidence="4" id="KW-1133">Transmembrane helix</keyword>
<evidence type="ECO:0000313" key="6">
    <source>
        <dbReference type="Proteomes" id="UP000177096"/>
    </source>
</evidence>
<feature type="transmembrane region" description="Helical" evidence="4">
    <location>
        <begin position="6"/>
        <end position="29"/>
    </location>
</feature>
<proteinExistence type="inferred from homology"/>
<evidence type="ECO:0000256" key="2">
    <source>
        <dbReference type="ARBA" id="ARBA00022676"/>
    </source>
</evidence>
<sequence>MDIQTLLLYISLFIALFFEVFLLITYLEVYDELSFEEKHIGTNIEKFPSVTIIVPCLNEERTIQKTLKSLLHLDYPKDKLSIITVDDGSTDGTLRKLNGFKKHPQISVLSKKNGGKHTALNLALEKINSDLVGCLDADSFVNPETLRKIIPFFDDPSVMAVTPSIKVHEPKSILQYAQKIEYSWGIFLRRMLSSIGALYVTPGPFSIFRTRVFKELGDYRHGHHTEDMELALRMQKNHYKIVNSHMAHVYTSTPAQLPALYKQRVRWTYGFLNNAIDYREMFFNKKYGHIGMFILPIATSSIFSTLYIIGKVFWANLMRVYDFFVRIQTIGFDLDISRLSFDWFFFNTGIVPFLTLSVTMLSLLLLYLAIKLAEGKVRFSKGILYYLVFYVFIVPLWLTKAVLNTIFKKQISWR</sequence>
<dbReference type="GO" id="GO:0016757">
    <property type="term" value="F:glycosyltransferase activity"/>
    <property type="evidence" value="ECO:0007669"/>
    <property type="project" value="UniProtKB-KW"/>
</dbReference>
<name>A0A1G2UIC9_9BACT</name>
<reference evidence="5 6" key="1">
    <citation type="journal article" date="2016" name="Nat. Commun.">
        <title>Thousands of microbial genomes shed light on interconnected biogeochemical processes in an aquifer system.</title>
        <authorList>
            <person name="Anantharaman K."/>
            <person name="Brown C.T."/>
            <person name="Hug L.A."/>
            <person name="Sharon I."/>
            <person name="Castelle C.J."/>
            <person name="Probst A.J."/>
            <person name="Thomas B.C."/>
            <person name="Singh A."/>
            <person name="Wilkins M.J."/>
            <person name="Karaoz U."/>
            <person name="Brodie E.L."/>
            <person name="Williams K.H."/>
            <person name="Hubbard S.S."/>
            <person name="Banfield J.F."/>
        </authorList>
    </citation>
    <scope>NUCLEOTIDE SEQUENCE [LARGE SCALE GENOMIC DNA]</scope>
</reference>
<evidence type="ECO:0000256" key="4">
    <source>
        <dbReference type="SAM" id="Phobius"/>
    </source>
</evidence>
<comment type="similarity">
    <text evidence="1">Belongs to the glycosyltransferase 2 family.</text>
</comment>
<accession>A0A1G2UIC9</accession>
<protein>
    <recommendedName>
        <fullName evidence="7">Glycosyltransferase 2-like domain-containing protein</fullName>
    </recommendedName>
</protein>
<dbReference type="PANTHER" id="PTHR43630:SF1">
    <property type="entry name" value="POLY-BETA-1,6-N-ACETYL-D-GLUCOSAMINE SYNTHASE"/>
    <property type="match status" value="1"/>
</dbReference>
<evidence type="ECO:0000256" key="3">
    <source>
        <dbReference type="ARBA" id="ARBA00022679"/>
    </source>
</evidence>
<evidence type="ECO:0000313" key="5">
    <source>
        <dbReference type="EMBL" id="OHB09161.1"/>
    </source>
</evidence>
<evidence type="ECO:0008006" key="7">
    <source>
        <dbReference type="Google" id="ProtNLM"/>
    </source>
</evidence>
<keyword evidence="4" id="KW-0812">Transmembrane</keyword>
<feature type="transmembrane region" description="Helical" evidence="4">
    <location>
        <begin position="382"/>
        <end position="398"/>
    </location>
</feature>
<dbReference type="InterPro" id="IPR029044">
    <property type="entry name" value="Nucleotide-diphossugar_trans"/>
</dbReference>
<dbReference type="Pfam" id="PF13641">
    <property type="entry name" value="Glyco_tranf_2_3"/>
    <property type="match status" value="1"/>
</dbReference>
<dbReference type="EMBL" id="MHWM01000009">
    <property type="protein sequence ID" value="OHB09161.1"/>
    <property type="molecule type" value="Genomic_DNA"/>
</dbReference>
<organism evidence="5 6">
    <name type="scientific">Candidatus Zambryskibacteria bacterium RIFCSPLOWO2_02_FULL_39_14</name>
    <dbReference type="NCBI Taxonomy" id="1802769"/>
    <lineage>
        <taxon>Bacteria</taxon>
        <taxon>Candidatus Zambryskiibacteriota</taxon>
    </lineage>
</organism>
<keyword evidence="2" id="KW-0328">Glycosyltransferase</keyword>
<gene>
    <name evidence="5" type="ORF">A3I86_01800</name>
</gene>
<comment type="caution">
    <text evidence="5">The sequence shown here is derived from an EMBL/GenBank/DDBJ whole genome shotgun (WGS) entry which is preliminary data.</text>
</comment>
<dbReference type="Gene3D" id="3.90.550.10">
    <property type="entry name" value="Spore Coat Polysaccharide Biosynthesis Protein SpsA, Chain A"/>
    <property type="match status" value="1"/>
</dbReference>
<dbReference type="PANTHER" id="PTHR43630">
    <property type="entry name" value="POLY-BETA-1,6-N-ACETYL-D-GLUCOSAMINE SYNTHASE"/>
    <property type="match status" value="1"/>
</dbReference>
<feature type="transmembrane region" description="Helical" evidence="4">
    <location>
        <begin position="343"/>
        <end position="370"/>
    </location>
</feature>
<dbReference type="SUPFAM" id="SSF53448">
    <property type="entry name" value="Nucleotide-diphospho-sugar transferases"/>
    <property type="match status" value="1"/>
</dbReference>
<evidence type="ECO:0000256" key="1">
    <source>
        <dbReference type="ARBA" id="ARBA00006739"/>
    </source>
</evidence>